<dbReference type="Pfam" id="PF13205">
    <property type="entry name" value="Big_5"/>
    <property type="match status" value="1"/>
</dbReference>
<accession>A0A5C7B5T9</accession>
<dbReference type="AlphaFoldDB" id="A0A5C7B5T9"/>
<protein>
    <recommendedName>
        <fullName evidence="2">SbsA Ig-like domain-containing protein</fullName>
    </recommendedName>
</protein>
<name>A0A5C7B5T9_9FLAO</name>
<dbReference type="PROSITE" id="PS51257">
    <property type="entry name" value="PROKAR_LIPOPROTEIN"/>
    <property type="match status" value="1"/>
</dbReference>
<dbReference type="OrthoDB" id="9809989at2"/>
<evidence type="ECO:0000313" key="3">
    <source>
        <dbReference type="EMBL" id="TXE15816.1"/>
    </source>
</evidence>
<evidence type="ECO:0000259" key="2">
    <source>
        <dbReference type="Pfam" id="PF13205"/>
    </source>
</evidence>
<organism evidence="3 4">
    <name type="scientific">Psychroserpens burtonensis</name>
    <dbReference type="NCBI Taxonomy" id="49278"/>
    <lineage>
        <taxon>Bacteria</taxon>
        <taxon>Pseudomonadati</taxon>
        <taxon>Bacteroidota</taxon>
        <taxon>Flavobacteriia</taxon>
        <taxon>Flavobacteriales</taxon>
        <taxon>Flavobacteriaceae</taxon>
        <taxon>Psychroserpens</taxon>
    </lineage>
</organism>
<proteinExistence type="predicted"/>
<evidence type="ECO:0000313" key="4">
    <source>
        <dbReference type="Proteomes" id="UP000321938"/>
    </source>
</evidence>
<comment type="caution">
    <text evidence="3">The sequence shown here is derived from an EMBL/GenBank/DDBJ whole genome shotgun (WGS) entry which is preliminary data.</text>
</comment>
<gene>
    <name evidence="3" type="ORF">ES692_15080</name>
</gene>
<dbReference type="EMBL" id="VOSB01000024">
    <property type="protein sequence ID" value="TXE15816.1"/>
    <property type="molecule type" value="Genomic_DNA"/>
</dbReference>
<sequence length="535" mass="61590">MRKNVLQSVVILIIISLVISCANRGTPSGGPKDEEAPLIIKSSPENLTTNFKGKEIKIYFDEYVKIKDLQKQLIISPPMDPEPTVTPMGTASKYITITINDTLDDNTTYAFNFGQSIVDNNEENPYDYFRYVFSTGDYIDSLSVKGRILDAENRSPETFVSVMLYEKDSTFTDSVVYKKKPKYITNTLDSLTTFSIDNIKPGTYKLVALKDDNGNFTFQQDKDKIGFYEGFITVPTDENYTIKLFKEAVNFDVKRARQVAGQKIAFGFEGDYKTMEIELLGDKPEGFTTRVTKDQSADTLYYWYRPKLELDSTQFIVRNKTFIDTLKHRFRTIDKDTLTVKMLSSGTLGFSDDLKISGTIPFVKLNEKQIKILDKDSLDVSFETTYDSLDNVYSLQFEKQESQKYAIQMLPGALEDFFGNVNDTLNYSARTKLYSDYSNIRVTLRNMTYPVIVQLMTEKGEVKYEQFAKVDRLFDFRNLSPGNYYLRVIFDANGNQKWDSGNYLEQFQAERISYYPELIDDARANWDPVIEFILE</sequence>
<dbReference type="InterPro" id="IPR032812">
    <property type="entry name" value="SbsA_Ig"/>
</dbReference>
<dbReference type="STRING" id="1123037.GCA_000425305_03169"/>
<dbReference type="Proteomes" id="UP000321938">
    <property type="component" value="Unassembled WGS sequence"/>
</dbReference>
<evidence type="ECO:0000256" key="1">
    <source>
        <dbReference type="ARBA" id="ARBA00022729"/>
    </source>
</evidence>
<dbReference type="RefSeq" id="WP_147231990.1">
    <property type="nucleotide sequence ID" value="NZ_VOSB01000024.1"/>
</dbReference>
<keyword evidence="4" id="KW-1185">Reference proteome</keyword>
<keyword evidence="1" id="KW-0732">Signal</keyword>
<reference evidence="3 4" key="1">
    <citation type="submission" date="2019-08" db="EMBL/GenBank/DDBJ databases">
        <title>Genome of Psychroserpens burtonensis ACAM 167.</title>
        <authorList>
            <person name="Bowman J.P."/>
        </authorList>
    </citation>
    <scope>NUCLEOTIDE SEQUENCE [LARGE SCALE GENOMIC DNA]</scope>
    <source>
        <strain evidence="3 4">ACAM 167</strain>
    </source>
</reference>
<feature type="domain" description="SbsA Ig-like" evidence="2">
    <location>
        <begin position="33"/>
        <end position="135"/>
    </location>
</feature>